<keyword evidence="3" id="KW-0732">Signal</keyword>
<feature type="region of interest" description="Disordered" evidence="2">
    <location>
        <begin position="146"/>
        <end position="188"/>
    </location>
</feature>
<dbReference type="PANTHER" id="PTHR15428:SF0">
    <property type="entry name" value="ENDOTHELIAL CELL-SPECIFIC MOLECULE 1"/>
    <property type="match status" value="1"/>
</dbReference>
<keyword evidence="1" id="KW-1015">Disulfide bond</keyword>
<dbReference type="InterPro" id="IPR038850">
    <property type="entry name" value="ESM1"/>
</dbReference>
<evidence type="ECO:0000313" key="5">
    <source>
        <dbReference type="EMBL" id="KAF6366155.1"/>
    </source>
</evidence>
<dbReference type="InterPro" id="IPR000867">
    <property type="entry name" value="IGFBP-like"/>
</dbReference>
<dbReference type="GO" id="GO:0005171">
    <property type="term" value="F:hepatocyte growth factor receptor binding"/>
    <property type="evidence" value="ECO:0007669"/>
    <property type="project" value="TreeGrafter"/>
</dbReference>
<dbReference type="OrthoDB" id="9868586at2759"/>
<dbReference type="AlphaFoldDB" id="A0A7J7YWH1"/>
<dbReference type="GO" id="GO:0001525">
    <property type="term" value="P:angiogenesis"/>
    <property type="evidence" value="ECO:0007669"/>
    <property type="project" value="TreeGrafter"/>
</dbReference>
<dbReference type="InterPro" id="IPR009030">
    <property type="entry name" value="Growth_fac_rcpt_cys_sf"/>
</dbReference>
<dbReference type="PROSITE" id="PS51323">
    <property type="entry name" value="IGFBP_N_2"/>
    <property type="match status" value="1"/>
</dbReference>
<feature type="domain" description="IGFBP N-terminal" evidence="4">
    <location>
        <begin position="30"/>
        <end position="107"/>
    </location>
</feature>
<proteinExistence type="predicted"/>
<evidence type="ECO:0000313" key="6">
    <source>
        <dbReference type="Proteomes" id="UP000558488"/>
    </source>
</evidence>
<dbReference type="PANTHER" id="PTHR15428">
    <property type="entry name" value="ENDOTHELIAL CELL-SPECIFIC MOLECULE 1 ESM-1"/>
    <property type="match status" value="1"/>
</dbReference>
<organism evidence="5 6">
    <name type="scientific">Pipistrellus kuhlii</name>
    <name type="common">Kuhl's pipistrelle</name>
    <dbReference type="NCBI Taxonomy" id="59472"/>
    <lineage>
        <taxon>Eukaryota</taxon>
        <taxon>Metazoa</taxon>
        <taxon>Chordata</taxon>
        <taxon>Craniata</taxon>
        <taxon>Vertebrata</taxon>
        <taxon>Euteleostomi</taxon>
        <taxon>Mammalia</taxon>
        <taxon>Eutheria</taxon>
        <taxon>Laurasiatheria</taxon>
        <taxon>Chiroptera</taxon>
        <taxon>Yangochiroptera</taxon>
        <taxon>Vespertilionidae</taxon>
        <taxon>Pipistrellus</taxon>
    </lineage>
</organism>
<reference evidence="5 6" key="1">
    <citation type="journal article" date="2020" name="Nature">
        <title>Six reference-quality genomes reveal evolution of bat adaptations.</title>
        <authorList>
            <person name="Jebb D."/>
            <person name="Huang Z."/>
            <person name="Pippel M."/>
            <person name="Hughes G.M."/>
            <person name="Lavrichenko K."/>
            <person name="Devanna P."/>
            <person name="Winkler S."/>
            <person name="Jermiin L.S."/>
            <person name="Skirmuntt E.C."/>
            <person name="Katzourakis A."/>
            <person name="Burkitt-Gray L."/>
            <person name="Ray D.A."/>
            <person name="Sullivan K.A.M."/>
            <person name="Roscito J.G."/>
            <person name="Kirilenko B.M."/>
            <person name="Davalos L.M."/>
            <person name="Corthals A.P."/>
            <person name="Power M.L."/>
            <person name="Jones G."/>
            <person name="Ransome R.D."/>
            <person name="Dechmann D.K.N."/>
            <person name="Locatelli A.G."/>
            <person name="Puechmaille S.J."/>
            <person name="Fedrigo O."/>
            <person name="Jarvis E.D."/>
            <person name="Hiller M."/>
            <person name="Vernes S.C."/>
            <person name="Myers E.W."/>
            <person name="Teeling E.C."/>
        </authorList>
    </citation>
    <scope>NUCLEOTIDE SEQUENCE [LARGE SCALE GENOMIC DNA]</scope>
    <source>
        <strain evidence="5">MPipKuh1</strain>
        <tissue evidence="5">Flight muscle</tissue>
    </source>
</reference>
<evidence type="ECO:0000256" key="3">
    <source>
        <dbReference type="SAM" id="SignalP"/>
    </source>
</evidence>
<dbReference type="SUPFAM" id="SSF57184">
    <property type="entry name" value="Growth factor receptor domain"/>
    <property type="match status" value="1"/>
</dbReference>
<dbReference type="GO" id="GO:0005576">
    <property type="term" value="C:extracellular region"/>
    <property type="evidence" value="ECO:0007669"/>
    <property type="project" value="InterPro"/>
</dbReference>
<protein>
    <submittedName>
        <fullName evidence="5">Endothelial cell specific molecule 1</fullName>
    </submittedName>
</protein>
<dbReference type="GO" id="GO:0005178">
    <property type="term" value="F:integrin binding"/>
    <property type="evidence" value="ECO:0007669"/>
    <property type="project" value="TreeGrafter"/>
</dbReference>
<dbReference type="SMART" id="SM00121">
    <property type="entry name" value="IB"/>
    <property type="match status" value="1"/>
</dbReference>
<evidence type="ECO:0000259" key="4">
    <source>
        <dbReference type="PROSITE" id="PS51323"/>
    </source>
</evidence>
<evidence type="ECO:0000256" key="2">
    <source>
        <dbReference type="SAM" id="MobiDB-lite"/>
    </source>
</evidence>
<feature type="signal peptide" evidence="3">
    <location>
        <begin position="1"/>
        <end position="20"/>
    </location>
</feature>
<dbReference type="EMBL" id="JACAGB010000004">
    <property type="protein sequence ID" value="KAF6366155.1"/>
    <property type="molecule type" value="Genomic_DNA"/>
</dbReference>
<dbReference type="Proteomes" id="UP000558488">
    <property type="component" value="Unassembled WGS sequence"/>
</dbReference>
<evidence type="ECO:0000256" key="1">
    <source>
        <dbReference type="ARBA" id="ARBA00023157"/>
    </source>
</evidence>
<dbReference type="Gene3D" id="4.10.40.20">
    <property type="match status" value="1"/>
</dbReference>
<gene>
    <name evidence="5" type="ORF">mPipKuh1_004563</name>
</gene>
<feature type="chain" id="PRO_5029558352" evidence="3">
    <location>
        <begin position="21"/>
        <end position="188"/>
    </location>
</feature>
<dbReference type="GO" id="GO:1902204">
    <property type="term" value="P:positive regulation of hepatocyte growth factor receptor signaling pathway"/>
    <property type="evidence" value="ECO:0007669"/>
    <property type="project" value="TreeGrafter"/>
</dbReference>
<sequence length="188" mass="20029">MRAWLLLLAWLLAPAPPAPAAPAWSRGGRYAVDCPQRCEAPCASGRRCPRTVPDDCGCCRVCAAERGHTCYRTVVGMDGAKCGPGLRCQLLSAEDAFGDEYGVCRDCPFGTFGMDCRETCRCPLGVCDRVTGRCLQLPFLQHAAPGAADRGAPHAEPDAGSGDSNAVTRELRSQHAARPPGTEWLGPR</sequence>
<dbReference type="Pfam" id="PF00219">
    <property type="entry name" value="IGFBP"/>
    <property type="match status" value="1"/>
</dbReference>
<name>A0A7J7YWH1_PIPKU</name>
<accession>A0A7J7YWH1</accession>
<comment type="caution">
    <text evidence="5">The sequence shown here is derived from an EMBL/GenBank/DDBJ whole genome shotgun (WGS) entry which is preliminary data.</text>
</comment>
<keyword evidence="6" id="KW-1185">Reference proteome</keyword>